<dbReference type="CDD" id="cd00158">
    <property type="entry name" value="RHOD"/>
    <property type="match status" value="1"/>
</dbReference>
<dbReference type="EMBL" id="JRHO01000014">
    <property type="protein sequence ID" value="KGK98367.1"/>
    <property type="molecule type" value="Genomic_DNA"/>
</dbReference>
<dbReference type="FunFam" id="3.40.250.10:FF:000049">
    <property type="entry name" value="Phage shock protein E"/>
    <property type="match status" value="1"/>
</dbReference>
<dbReference type="InterPro" id="IPR001763">
    <property type="entry name" value="Rhodanese-like_dom"/>
</dbReference>
<dbReference type="PROSITE" id="PS51257">
    <property type="entry name" value="PROKAR_LIPOPROTEIN"/>
    <property type="match status" value="1"/>
</dbReference>
<dbReference type="SUPFAM" id="SSF52821">
    <property type="entry name" value="Rhodanese/Cell cycle control phosphatase"/>
    <property type="match status" value="1"/>
</dbReference>
<dbReference type="PANTHER" id="PTHR43031">
    <property type="entry name" value="FAD-DEPENDENT OXIDOREDUCTASE"/>
    <property type="match status" value="1"/>
</dbReference>
<evidence type="ECO:0000313" key="3">
    <source>
        <dbReference type="Proteomes" id="UP000029859"/>
    </source>
</evidence>
<dbReference type="SMART" id="SM00450">
    <property type="entry name" value="RHOD"/>
    <property type="match status" value="1"/>
</dbReference>
<organism evidence="2 3">
    <name type="scientific">Methanococcoides methylutens</name>
    <dbReference type="NCBI Taxonomy" id="2226"/>
    <lineage>
        <taxon>Archaea</taxon>
        <taxon>Methanobacteriati</taxon>
        <taxon>Methanobacteriota</taxon>
        <taxon>Stenosarchaea group</taxon>
        <taxon>Methanomicrobia</taxon>
        <taxon>Methanosarcinales</taxon>
        <taxon>Methanosarcinaceae</taxon>
        <taxon>Methanococcoides</taxon>
    </lineage>
</organism>
<feature type="domain" description="Rhodanese" evidence="1">
    <location>
        <begin position="55"/>
        <end position="143"/>
    </location>
</feature>
<protein>
    <recommendedName>
        <fullName evidence="1">Rhodanese domain-containing protein</fullName>
    </recommendedName>
</protein>
<comment type="caution">
    <text evidence="2">The sequence shown here is derived from an EMBL/GenBank/DDBJ whole genome shotgun (WGS) entry which is preliminary data.</text>
</comment>
<name>A0A099SZP2_METMT</name>
<reference evidence="2 3" key="1">
    <citation type="submission" date="2014-09" db="EMBL/GenBank/DDBJ databases">
        <title>Draft genome sequence of an obligately methylotrophic methanogen, Methanococcoides methylutens, isolated from marine sediment.</title>
        <authorList>
            <person name="Guan Y."/>
            <person name="Ngugi D.K."/>
            <person name="Blom J."/>
            <person name="Ali S."/>
            <person name="Ferry J.G."/>
            <person name="Stingl U."/>
        </authorList>
    </citation>
    <scope>NUCLEOTIDE SEQUENCE [LARGE SCALE GENOMIC DNA]</scope>
    <source>
        <strain evidence="2 3">DSM 2657</strain>
    </source>
</reference>
<dbReference type="Gene3D" id="3.40.250.10">
    <property type="entry name" value="Rhodanese-like domain"/>
    <property type="match status" value="1"/>
</dbReference>
<dbReference type="InterPro" id="IPR050229">
    <property type="entry name" value="GlpE_sulfurtransferase"/>
</dbReference>
<accession>A0A099SZP2</accession>
<evidence type="ECO:0000259" key="1">
    <source>
        <dbReference type="PROSITE" id="PS50206"/>
    </source>
</evidence>
<dbReference type="PANTHER" id="PTHR43031:SF1">
    <property type="entry name" value="PYRIDINE NUCLEOTIDE-DISULPHIDE OXIDOREDUCTASE"/>
    <property type="match status" value="1"/>
</dbReference>
<gene>
    <name evidence="2" type="ORF">LI82_11715</name>
</gene>
<sequence length="145" mass="15800">MNMISEKIVLVLAILVISCFILGCAKPATSDQVVEVDRTAGYTDVSVQEAKKMIDSGEVFLLDVRTVNEFETEHIEGAVNINVNELGSRLDEVSRDETILVYCRTGARSVTASNILVDAGYADVYNMLGGINKWKAEGYPYVSGS</sequence>
<evidence type="ECO:0000313" key="2">
    <source>
        <dbReference type="EMBL" id="KGK98367.1"/>
    </source>
</evidence>
<dbReference type="AlphaFoldDB" id="A0A099SZP2"/>
<proteinExistence type="predicted"/>
<keyword evidence="3" id="KW-1185">Reference proteome</keyword>
<dbReference type="PROSITE" id="PS50206">
    <property type="entry name" value="RHODANESE_3"/>
    <property type="match status" value="1"/>
</dbReference>
<dbReference type="InterPro" id="IPR036873">
    <property type="entry name" value="Rhodanese-like_dom_sf"/>
</dbReference>
<dbReference type="Pfam" id="PF00581">
    <property type="entry name" value="Rhodanese"/>
    <property type="match status" value="1"/>
</dbReference>
<dbReference type="Proteomes" id="UP000029859">
    <property type="component" value="Unassembled WGS sequence"/>
</dbReference>